<feature type="compositionally biased region" description="Low complexity" evidence="1">
    <location>
        <begin position="1"/>
        <end position="15"/>
    </location>
</feature>
<evidence type="ECO:0000313" key="2">
    <source>
        <dbReference type="EMBL" id="QCO16980.1"/>
    </source>
</evidence>
<geneLocation type="plasmid" evidence="2">
    <name>p1</name>
</geneLocation>
<evidence type="ECO:0000256" key="1">
    <source>
        <dbReference type="SAM" id="MobiDB-lite"/>
    </source>
</evidence>
<protein>
    <recommendedName>
        <fullName evidence="4">Tn3 transposase DDE domain-containing protein</fullName>
    </recommendedName>
</protein>
<organism evidence="2 3">
    <name type="scientific">Azospirillum brasilense</name>
    <dbReference type="NCBI Taxonomy" id="192"/>
    <lineage>
        <taxon>Bacteria</taxon>
        <taxon>Pseudomonadati</taxon>
        <taxon>Pseudomonadota</taxon>
        <taxon>Alphaproteobacteria</taxon>
        <taxon>Rhodospirillales</taxon>
        <taxon>Azospirillaceae</taxon>
        <taxon>Azospirillum</taxon>
    </lineage>
</organism>
<reference evidence="2 3" key="1">
    <citation type="submission" date="2018-09" db="EMBL/GenBank/DDBJ databases">
        <title>Whole genome based analysis of evolution and adaptive divergence in Indian and Brazilian strains of Azospirillum brasilense.</title>
        <authorList>
            <person name="Singh C."/>
            <person name="Tripathi A.K."/>
        </authorList>
    </citation>
    <scope>NUCLEOTIDE SEQUENCE [LARGE SCALE GENOMIC DNA]</scope>
    <source>
        <strain evidence="2 3">MTCC4039</strain>
        <plasmid evidence="2 3">p1</plasmid>
    </source>
</reference>
<gene>
    <name evidence="2" type="ORF">D3869_16950</name>
</gene>
<dbReference type="AlphaFoldDB" id="A0A4D8R682"/>
<keyword evidence="2" id="KW-0614">Plasmid</keyword>
<evidence type="ECO:0008006" key="4">
    <source>
        <dbReference type="Google" id="ProtNLM"/>
    </source>
</evidence>
<accession>A0A4D8R682</accession>
<proteinExistence type="predicted"/>
<name>A0A4D8R682_AZOBR</name>
<feature type="region of interest" description="Disordered" evidence="1">
    <location>
        <begin position="1"/>
        <end position="35"/>
    </location>
</feature>
<dbReference type="Proteomes" id="UP000298693">
    <property type="component" value="Plasmid p1"/>
</dbReference>
<dbReference type="EMBL" id="CP032346">
    <property type="protein sequence ID" value="QCO16980.1"/>
    <property type="molecule type" value="Genomic_DNA"/>
</dbReference>
<sequence>MARLDLLPGRPATRRTPPPRHLRGAESAFRRSAHRPARRCRLSPLAHEHVNMLGRYAFTLPEPVVRGELRPPRNPVALVDKDT</sequence>
<evidence type="ECO:0000313" key="3">
    <source>
        <dbReference type="Proteomes" id="UP000298693"/>
    </source>
</evidence>